<evidence type="ECO:0000313" key="3">
    <source>
        <dbReference type="EMBL" id="QPS85057.1"/>
    </source>
</evidence>
<gene>
    <name evidence="3" type="ORF">I6G47_33480</name>
</gene>
<accession>A0A7T3DHJ0</accession>
<dbReference type="Gene3D" id="4.10.430.30">
    <property type="match status" value="1"/>
</dbReference>
<evidence type="ECO:0000256" key="1">
    <source>
        <dbReference type="SAM" id="MobiDB-lite"/>
    </source>
</evidence>
<geneLocation type="plasmid" evidence="3 4">
    <name>unnamed</name>
</geneLocation>
<evidence type="ECO:0000259" key="2">
    <source>
        <dbReference type="SMART" id="SM00528"/>
    </source>
</evidence>
<dbReference type="RefSeq" id="WP_074921891.1">
    <property type="nucleotide sequence ID" value="NZ_CP065749.1"/>
</dbReference>
<reference evidence="3 4" key="1">
    <citation type="submission" date="2020-12" db="EMBL/GenBank/DDBJ databases">
        <title>FDA dAtabase for Regulatory Grade micrObial Sequences (FDA-ARGOS): Supporting development and validation of Infectious Disease Dx tests.</title>
        <authorList>
            <person name="Sproer C."/>
            <person name="Gronow S."/>
            <person name="Severitt S."/>
            <person name="Schroder I."/>
            <person name="Tallon L."/>
            <person name="Sadzewicz L."/>
            <person name="Zhao X."/>
            <person name="Boylan J."/>
            <person name="Ott S."/>
            <person name="Bowen H."/>
            <person name="Vavikolanu K."/>
            <person name="Mehta A."/>
            <person name="Aluvathingal J."/>
            <person name="Nadendla S."/>
            <person name="Lowell S."/>
            <person name="Myers T."/>
            <person name="Yan Y."/>
            <person name="Sichtig H."/>
        </authorList>
    </citation>
    <scope>NUCLEOTIDE SEQUENCE [LARGE SCALE GENOMIC DNA]</scope>
    <source>
        <strain evidence="3 4">FDAARGOS_890</strain>
        <plasmid evidence="3 4">unnamed</plasmid>
    </source>
</reference>
<name>A0A7T3DHJ0_9BURK</name>
<keyword evidence="3" id="KW-0614">Plasmid</keyword>
<sequence>MNLKELLAAKAALDAEIASARKIESADALRRVHALVSEFGFTSQQVFPLVGTRSKEKKKGEAKFRNPQTGETWSGRGKQPRWLEGKNREDFVIETPDTAARQSGPFLAEMAAAAGRNWPNR</sequence>
<dbReference type="AlphaFoldDB" id="A0A7T3DHJ0"/>
<dbReference type="Pfam" id="PF00816">
    <property type="entry name" value="Histone_HNS"/>
    <property type="match status" value="1"/>
</dbReference>
<feature type="region of interest" description="Disordered" evidence="1">
    <location>
        <begin position="52"/>
        <end position="81"/>
    </location>
</feature>
<dbReference type="InterPro" id="IPR027444">
    <property type="entry name" value="H-NS_C_dom"/>
</dbReference>
<dbReference type="EMBL" id="CP065749">
    <property type="protein sequence ID" value="QPS85057.1"/>
    <property type="molecule type" value="Genomic_DNA"/>
</dbReference>
<organism evidence="3 4">
    <name type="scientific">Delftia lacustris</name>
    <dbReference type="NCBI Taxonomy" id="558537"/>
    <lineage>
        <taxon>Bacteria</taxon>
        <taxon>Pseudomonadati</taxon>
        <taxon>Pseudomonadota</taxon>
        <taxon>Betaproteobacteria</taxon>
        <taxon>Burkholderiales</taxon>
        <taxon>Comamonadaceae</taxon>
        <taxon>Delftia</taxon>
    </lineage>
</organism>
<feature type="domain" description="DNA-binding protein H-NS-like C-terminal" evidence="2">
    <location>
        <begin position="54"/>
        <end position="93"/>
    </location>
</feature>
<keyword evidence="4" id="KW-1185">Reference proteome</keyword>
<dbReference type="SMART" id="SM00528">
    <property type="entry name" value="HNS"/>
    <property type="match status" value="1"/>
</dbReference>
<dbReference type="SUPFAM" id="SSF81273">
    <property type="entry name" value="H-NS histone-like proteins"/>
    <property type="match status" value="1"/>
</dbReference>
<proteinExistence type="predicted"/>
<protein>
    <submittedName>
        <fullName evidence="3">H-NS histone family protein</fullName>
    </submittedName>
</protein>
<evidence type="ECO:0000313" key="4">
    <source>
        <dbReference type="Proteomes" id="UP000595064"/>
    </source>
</evidence>
<dbReference type="GeneID" id="94689125"/>
<dbReference type="GO" id="GO:0003677">
    <property type="term" value="F:DNA binding"/>
    <property type="evidence" value="ECO:0007669"/>
    <property type="project" value="InterPro"/>
</dbReference>
<dbReference type="KEGG" id="dla:I6G47_33480"/>
<dbReference type="Proteomes" id="UP000595064">
    <property type="component" value="Plasmid unnamed"/>
</dbReference>